<feature type="compositionally biased region" description="Polar residues" evidence="1">
    <location>
        <begin position="540"/>
        <end position="551"/>
    </location>
</feature>
<feature type="region of interest" description="Disordered" evidence="1">
    <location>
        <begin position="365"/>
        <end position="551"/>
    </location>
</feature>
<evidence type="ECO:0000256" key="1">
    <source>
        <dbReference type="SAM" id="MobiDB-lite"/>
    </source>
</evidence>
<feature type="compositionally biased region" description="Low complexity" evidence="1">
    <location>
        <begin position="372"/>
        <end position="388"/>
    </location>
</feature>
<dbReference type="EMBL" id="DXAN01000023">
    <property type="protein sequence ID" value="HJA08879.1"/>
    <property type="molecule type" value="Genomic_DNA"/>
</dbReference>
<dbReference type="AlphaFoldDB" id="A0A9D2KKF8"/>
<reference evidence="2" key="2">
    <citation type="submission" date="2021-04" db="EMBL/GenBank/DDBJ databases">
        <authorList>
            <person name="Gilroy R."/>
        </authorList>
    </citation>
    <scope>NUCLEOTIDE SEQUENCE</scope>
    <source>
        <strain evidence="2">CHK186-16707</strain>
    </source>
</reference>
<name>A0A9D2KKF8_9BACT</name>
<evidence type="ECO:0000313" key="2">
    <source>
        <dbReference type="EMBL" id="HJA08879.1"/>
    </source>
</evidence>
<comment type="caution">
    <text evidence="2">The sequence shown here is derived from an EMBL/GenBank/DDBJ whole genome shotgun (WGS) entry which is preliminary data.</text>
</comment>
<evidence type="ECO:0000313" key="3">
    <source>
        <dbReference type="Proteomes" id="UP000824225"/>
    </source>
</evidence>
<proteinExistence type="predicted"/>
<gene>
    <name evidence="2" type="ORF">H9962_06795</name>
</gene>
<feature type="compositionally biased region" description="Polar residues" evidence="1">
    <location>
        <begin position="398"/>
        <end position="411"/>
    </location>
</feature>
<accession>A0A9D2KKF8</accession>
<protein>
    <submittedName>
        <fullName evidence="2">Uncharacterized protein</fullName>
    </submittedName>
</protein>
<dbReference type="Proteomes" id="UP000824225">
    <property type="component" value="Unassembled WGS sequence"/>
</dbReference>
<reference evidence="2" key="1">
    <citation type="journal article" date="2021" name="PeerJ">
        <title>Extensive microbial diversity within the chicken gut microbiome revealed by metagenomics and culture.</title>
        <authorList>
            <person name="Gilroy R."/>
            <person name="Ravi A."/>
            <person name="Getino M."/>
            <person name="Pursley I."/>
            <person name="Horton D.L."/>
            <person name="Alikhan N.F."/>
            <person name="Baker D."/>
            <person name="Gharbi K."/>
            <person name="Hall N."/>
            <person name="Watson M."/>
            <person name="Adriaenssens E.M."/>
            <person name="Foster-Nyarko E."/>
            <person name="Jarju S."/>
            <person name="Secka A."/>
            <person name="Antonio M."/>
            <person name="Oren A."/>
            <person name="Chaudhuri R.R."/>
            <person name="La Ragione R."/>
            <person name="Hildebrand F."/>
            <person name="Pallen M.J."/>
        </authorList>
    </citation>
    <scope>NUCLEOTIDE SEQUENCE</scope>
    <source>
        <strain evidence="2">CHK186-16707</strain>
    </source>
</reference>
<organism evidence="2 3">
    <name type="scientific">Candidatus Mailhella merdigallinarum</name>
    <dbReference type="NCBI Taxonomy" id="2838658"/>
    <lineage>
        <taxon>Bacteria</taxon>
        <taxon>Pseudomonadati</taxon>
        <taxon>Thermodesulfobacteriota</taxon>
        <taxon>Desulfovibrionia</taxon>
        <taxon>Desulfovibrionales</taxon>
        <taxon>Desulfovibrionaceae</taxon>
        <taxon>Mailhella</taxon>
    </lineage>
</organism>
<sequence>MRIESSQQMFQHIENGGNLKLNKEGQLESQSAVGRFFQKIGDAFRSLTASGRAAIETRNARLHEAMADMVRRDALVNPAQANIQSPMTERAQHNEFAMRLGLAQGLSKLPKEARAAARNLALHVLHSKGMPGQGDPASVGRETQSIMRHIEQTPALRDGLRCDYARNNAQLQPLLREMTGDLRAEYMHQKDRHISKDGMHDSYVKDATRGSVRSINGHAPNAADFEGEFEALIPDKKMRGFLSMMASQAGLEGSLCKQLLAEGMAKDNPDFPGYQEMIQNGLLIEFPHHKYDISVEDGQARIRLEMDAVVKAHMFEGELIGQTLGGGRYSVEMVVDLNQDMTGKDIPDFTLVNASRTPIPMEAPDFSNSVPENGVSNNGVPENGVGENRGPENGEPMSPNNVTPEFTNGVRNSEPAGESGFTNGVRNSEPAGESGFTNGVRNSEPAGESGFTNGVRNSEPAGESGFTNGVRNSEPAGESGFTNGVRNSEPAGESGFTNGVRNSEPAGESGFTNGVRNSEPAGESGFTNGVRDSEPAGESGFTNGVRNSEPR</sequence>